<feature type="region of interest" description="Disordered" evidence="1">
    <location>
        <begin position="335"/>
        <end position="357"/>
    </location>
</feature>
<gene>
    <name evidence="2" type="ORF">SAMN05660830_03147</name>
</gene>
<dbReference type="Proteomes" id="UP000184001">
    <property type="component" value="Unassembled WGS sequence"/>
</dbReference>
<proteinExistence type="predicted"/>
<sequence>MKDVAALNGIERSTIYDGITNAVCCVLAIKNPHAAMQYRASREQQYLYAAGSRKKKLHTMRPNNKSADELIKSDMSNARAECRQMVRNNPNLAGAMREMGNNVVFKGILPQAQFGEEREAENTAIEHEWNRWGRQVKLRRKLKQTVTHIWQDGGIFWHFTPSKTLHERGVVPLNLELLEVDHLDHMLNADLDNGNFIKHGIEYNSEGFVVAYWLFEKHPGSTHGLVRGCIYKSKRVDAKYCILVADPDRASQSLPIPRLASVVCILRDFEQYQNFERLAARLAAAFSVIVKDTSTQYQGGNGLNGSASADTGNPQSRIPATEAFINPGSITELPAGKDIQTISNPRPSNTYSDYSRNNMQATSTGVGQSYETFTNDFTAASYSSVRQAISKERRGYMEQQQSLIEDALDPAFEIWCFFAQLFGFIGTETVPVSWQTPGWEYINPLQDANATKVQIEMGIENPFDAAAARGRNLDDNIKKTARAKRLRISAGLEGKEQSNAETA</sequence>
<feature type="region of interest" description="Disordered" evidence="1">
    <location>
        <begin position="299"/>
        <end position="318"/>
    </location>
</feature>
<dbReference type="EMBL" id="FQZR01000014">
    <property type="protein sequence ID" value="SHJ75202.1"/>
    <property type="molecule type" value="Genomic_DNA"/>
</dbReference>
<dbReference type="GO" id="GO:0005198">
    <property type="term" value="F:structural molecule activity"/>
    <property type="evidence" value="ECO:0007669"/>
    <property type="project" value="InterPro"/>
</dbReference>
<organism evidence="2 3">
    <name type="scientific">Halodesulfovibrio aestuarii</name>
    <dbReference type="NCBI Taxonomy" id="126333"/>
    <lineage>
        <taxon>Bacteria</taxon>
        <taxon>Pseudomonadati</taxon>
        <taxon>Thermodesulfobacteriota</taxon>
        <taxon>Desulfovibrionia</taxon>
        <taxon>Desulfovibrionales</taxon>
        <taxon>Desulfovibrionaceae</taxon>
        <taxon>Halodesulfovibrio</taxon>
    </lineage>
</organism>
<evidence type="ECO:0000313" key="2">
    <source>
        <dbReference type="EMBL" id="SHJ75202.1"/>
    </source>
</evidence>
<name>A0A8G2CCA4_9BACT</name>
<evidence type="ECO:0000313" key="3">
    <source>
        <dbReference type="Proteomes" id="UP000184001"/>
    </source>
</evidence>
<reference evidence="2 3" key="1">
    <citation type="submission" date="2016-11" db="EMBL/GenBank/DDBJ databases">
        <authorList>
            <person name="Varghese N."/>
            <person name="Submissions S."/>
        </authorList>
    </citation>
    <scope>NUCLEOTIDE SEQUENCE [LARGE SCALE GENOMIC DNA]</scope>
    <source>
        <strain evidence="2 3">DSM 17919</strain>
    </source>
</reference>
<comment type="caution">
    <text evidence="2">The sequence shown here is derived from an EMBL/GenBank/DDBJ whole genome shotgun (WGS) entry which is preliminary data.</text>
</comment>
<dbReference type="GO" id="GO:0019068">
    <property type="term" value="P:virion assembly"/>
    <property type="evidence" value="ECO:0007669"/>
    <property type="project" value="InterPro"/>
</dbReference>
<evidence type="ECO:0000256" key="1">
    <source>
        <dbReference type="SAM" id="MobiDB-lite"/>
    </source>
</evidence>
<protein>
    <submittedName>
        <fullName evidence="2">Phage portal protein, lambda family</fullName>
    </submittedName>
</protein>
<feature type="compositionally biased region" description="Polar residues" evidence="1">
    <location>
        <begin position="340"/>
        <end position="357"/>
    </location>
</feature>
<dbReference type="InterPro" id="IPR006429">
    <property type="entry name" value="Phage_lambda_portal"/>
</dbReference>
<dbReference type="AlphaFoldDB" id="A0A8G2CCA4"/>
<dbReference type="RefSeq" id="WP_073021081.1">
    <property type="nucleotide sequence ID" value="NZ_FQZR01000014.1"/>
</dbReference>
<dbReference type="NCBIfam" id="TIGR01539">
    <property type="entry name" value="portal_lambda"/>
    <property type="match status" value="1"/>
</dbReference>
<accession>A0A8G2CCA4</accession>
<dbReference type="Pfam" id="PF05136">
    <property type="entry name" value="Phage_portal_2"/>
    <property type="match status" value="1"/>
</dbReference>